<accession>A0A5P9Q6A3</accession>
<keyword evidence="5 8" id="KW-0812">Transmembrane</keyword>
<reference evidence="9 10" key="1">
    <citation type="submission" date="2019-10" db="EMBL/GenBank/DDBJ databases">
        <title>Genome sequence of Luteimicrobium xylanilyticum HY-24.</title>
        <authorList>
            <person name="Kim D.Y."/>
            <person name="Park H.-Y."/>
        </authorList>
    </citation>
    <scope>NUCLEOTIDE SEQUENCE [LARGE SCALE GENOMIC DNA]</scope>
    <source>
        <strain evidence="9 10">HY-24</strain>
    </source>
</reference>
<sequence length="261" mass="26356">MTVGGLDLDTWTIVLVVAGGFVAGWVDAVVGGGGLVQLPVLLLVPGISPVQALATNKLAAIMGTSVSAVTYYRRVGPDLRTAAPMAATALVGAFGGAALASHIPASAFKPVILVVLVAVLAYTLARPRLGTHTELRWSGNGHHWAAAGIGLVIGAYDGLLGPGTGTFLVLACVSVLGYAFLPASAIAKIVNFATNLGALLFFVPYGAVVWGLGLMVGVANLCGGYLGARAAVAKGSAFVRVVFVVVVGTLICKLGWDVLHG</sequence>
<evidence type="ECO:0000313" key="9">
    <source>
        <dbReference type="EMBL" id="QFU96934.1"/>
    </source>
</evidence>
<dbReference type="PANTHER" id="PTHR30269">
    <property type="entry name" value="TRANSMEMBRANE PROTEIN YFCA"/>
    <property type="match status" value="1"/>
</dbReference>
<feature type="transmembrane region" description="Helical" evidence="8">
    <location>
        <begin position="12"/>
        <end position="36"/>
    </location>
</feature>
<comment type="subcellular location">
    <subcellularLocation>
        <location evidence="1 8">Cell membrane</location>
        <topology evidence="1 8">Multi-pass membrane protein</topology>
    </subcellularLocation>
</comment>
<evidence type="ECO:0000256" key="3">
    <source>
        <dbReference type="ARBA" id="ARBA00022448"/>
    </source>
</evidence>
<keyword evidence="10" id="KW-1185">Reference proteome</keyword>
<feature type="transmembrane region" description="Helical" evidence="8">
    <location>
        <begin position="82"/>
        <end position="100"/>
    </location>
</feature>
<keyword evidence="6 8" id="KW-1133">Transmembrane helix</keyword>
<keyword evidence="3" id="KW-0813">Transport</keyword>
<dbReference type="AlphaFoldDB" id="A0A5P9Q6A3"/>
<evidence type="ECO:0000256" key="4">
    <source>
        <dbReference type="ARBA" id="ARBA00022475"/>
    </source>
</evidence>
<evidence type="ECO:0000256" key="6">
    <source>
        <dbReference type="ARBA" id="ARBA00022989"/>
    </source>
</evidence>
<feature type="transmembrane region" description="Helical" evidence="8">
    <location>
        <begin position="202"/>
        <end position="226"/>
    </location>
</feature>
<name>A0A5P9Q6A3_9MICO</name>
<evidence type="ECO:0000256" key="1">
    <source>
        <dbReference type="ARBA" id="ARBA00004651"/>
    </source>
</evidence>
<keyword evidence="7 8" id="KW-0472">Membrane</keyword>
<gene>
    <name evidence="9" type="ORF">KDY119_00426</name>
</gene>
<dbReference type="Proteomes" id="UP000326702">
    <property type="component" value="Chromosome"/>
</dbReference>
<dbReference type="EMBL" id="CP045529">
    <property type="protein sequence ID" value="QFU96934.1"/>
    <property type="molecule type" value="Genomic_DNA"/>
</dbReference>
<dbReference type="Pfam" id="PF01925">
    <property type="entry name" value="TauE"/>
    <property type="match status" value="1"/>
</dbReference>
<evidence type="ECO:0000313" key="10">
    <source>
        <dbReference type="Proteomes" id="UP000326702"/>
    </source>
</evidence>
<dbReference type="InterPro" id="IPR002781">
    <property type="entry name" value="TM_pro_TauE-like"/>
</dbReference>
<feature type="transmembrane region" description="Helical" evidence="8">
    <location>
        <begin position="167"/>
        <end position="190"/>
    </location>
</feature>
<dbReference type="PANTHER" id="PTHR30269:SF0">
    <property type="entry name" value="MEMBRANE TRANSPORTER PROTEIN YFCA-RELATED"/>
    <property type="match status" value="1"/>
</dbReference>
<protein>
    <recommendedName>
        <fullName evidence="8">Probable membrane transporter protein</fullName>
    </recommendedName>
</protein>
<dbReference type="RefSeq" id="WP_036954623.1">
    <property type="nucleotide sequence ID" value="NZ_BAABIH010000013.1"/>
</dbReference>
<evidence type="ECO:0000256" key="7">
    <source>
        <dbReference type="ARBA" id="ARBA00023136"/>
    </source>
</evidence>
<evidence type="ECO:0000256" key="5">
    <source>
        <dbReference type="ARBA" id="ARBA00022692"/>
    </source>
</evidence>
<comment type="similarity">
    <text evidence="2 8">Belongs to the 4-toluene sulfonate uptake permease (TSUP) (TC 2.A.102) family.</text>
</comment>
<feature type="transmembrane region" description="Helical" evidence="8">
    <location>
        <begin position="238"/>
        <end position="256"/>
    </location>
</feature>
<evidence type="ECO:0000256" key="8">
    <source>
        <dbReference type="RuleBase" id="RU363041"/>
    </source>
</evidence>
<feature type="transmembrane region" description="Helical" evidence="8">
    <location>
        <begin position="107"/>
        <end position="124"/>
    </location>
</feature>
<dbReference type="InterPro" id="IPR052017">
    <property type="entry name" value="TSUP"/>
</dbReference>
<keyword evidence="4 8" id="KW-1003">Cell membrane</keyword>
<evidence type="ECO:0000256" key="2">
    <source>
        <dbReference type="ARBA" id="ARBA00009142"/>
    </source>
</evidence>
<dbReference type="OrthoDB" id="554695at2"/>
<proteinExistence type="inferred from homology"/>
<organism evidence="9 10">
    <name type="scientific">Luteimicrobium xylanilyticum</name>
    <dbReference type="NCBI Taxonomy" id="1133546"/>
    <lineage>
        <taxon>Bacteria</taxon>
        <taxon>Bacillati</taxon>
        <taxon>Actinomycetota</taxon>
        <taxon>Actinomycetes</taxon>
        <taxon>Micrococcales</taxon>
        <taxon>Luteimicrobium</taxon>
    </lineage>
</organism>
<dbReference type="KEGG" id="lxl:KDY119_00426"/>
<dbReference type="GO" id="GO:0005886">
    <property type="term" value="C:plasma membrane"/>
    <property type="evidence" value="ECO:0007669"/>
    <property type="project" value="UniProtKB-SubCell"/>
</dbReference>
<feature type="transmembrane region" description="Helical" evidence="8">
    <location>
        <begin position="144"/>
        <end position="160"/>
    </location>
</feature>